<dbReference type="Pfam" id="PF00589">
    <property type="entry name" value="Phage_integrase"/>
    <property type="match status" value="1"/>
</dbReference>
<sequence>MRNPNGYGTVAKLSGNRRRPYIVKKVIGWNDKGHPIYDIVGYTETREAGNMLLAEYNRDPWDVDRAKITMKELFELWKEKKAPKLGESNRSSLCSAFKHCSALWEKPYKQIRSYQMQETIDGCGKGYSTQAAIKNLWGHLDRFALEMDIINRCFSDLLTSDPIPPTSRLPFSKDEIKKVWDHQKEPWVDTVLILLYSGWRISELLNLKPEDINLQAGTMKGGTKTKAGKDRVVPIHSKIRPLVEARLAEGGPRLISYNGRVCNQTQYRIFWADIMKALGMNHTPHECRHTFETQLDSAGANRKCIDLLMGHVSKDTGNRVYNHKTLDELKATVELIK</sequence>
<dbReference type="PANTHER" id="PTHR30629:SF2">
    <property type="entry name" value="PROPHAGE INTEGRASE INTS-RELATED"/>
    <property type="match status" value="1"/>
</dbReference>
<dbReference type="GO" id="GO:0046718">
    <property type="term" value="P:symbiont entry into host cell"/>
    <property type="evidence" value="ECO:0007669"/>
    <property type="project" value="UniProtKB-KW"/>
</dbReference>
<dbReference type="InterPro" id="IPR013762">
    <property type="entry name" value="Integrase-like_cat_sf"/>
</dbReference>
<keyword evidence="7" id="KW-1179">Viral genome integration</keyword>
<dbReference type="InterPro" id="IPR011010">
    <property type="entry name" value="DNA_brk_join_enz"/>
</dbReference>
<evidence type="ECO:0000256" key="2">
    <source>
        <dbReference type="ARBA" id="ARBA00016082"/>
    </source>
</evidence>
<dbReference type="InterPro" id="IPR050808">
    <property type="entry name" value="Phage_Integrase"/>
</dbReference>
<dbReference type="InterPro" id="IPR002104">
    <property type="entry name" value="Integrase_catalytic"/>
</dbReference>
<dbReference type="InterPro" id="IPR010998">
    <property type="entry name" value="Integrase_recombinase_N"/>
</dbReference>
<dbReference type="PANTHER" id="PTHR30629">
    <property type="entry name" value="PROPHAGE INTEGRASE"/>
    <property type="match status" value="1"/>
</dbReference>
<name>A0A8S5PTB0_9CAUD</name>
<keyword evidence="6" id="KW-0233">DNA recombination</keyword>
<dbReference type="GO" id="GO:0003677">
    <property type="term" value="F:DNA binding"/>
    <property type="evidence" value="ECO:0007669"/>
    <property type="project" value="UniProtKB-KW"/>
</dbReference>
<organism evidence="11">
    <name type="scientific">Siphoviridae sp. ct3es5</name>
    <dbReference type="NCBI Taxonomy" id="2825322"/>
    <lineage>
        <taxon>Viruses</taxon>
        <taxon>Duplodnaviria</taxon>
        <taxon>Heunggongvirae</taxon>
        <taxon>Uroviricota</taxon>
        <taxon>Caudoviricetes</taxon>
    </lineage>
</organism>
<dbReference type="GO" id="GO:0044826">
    <property type="term" value="P:viral genome integration into host DNA"/>
    <property type="evidence" value="ECO:0007669"/>
    <property type="project" value="UniProtKB-KW"/>
</dbReference>
<keyword evidence="8" id="KW-1160">Virus entry into host cell</keyword>
<dbReference type="Gene3D" id="1.10.443.10">
    <property type="entry name" value="Intergrase catalytic core"/>
    <property type="match status" value="1"/>
</dbReference>
<evidence type="ECO:0000256" key="8">
    <source>
        <dbReference type="ARBA" id="ARBA00023296"/>
    </source>
</evidence>
<evidence type="ECO:0000256" key="1">
    <source>
        <dbReference type="ARBA" id="ARBA00008857"/>
    </source>
</evidence>
<reference evidence="11" key="1">
    <citation type="journal article" date="2021" name="Proc. Natl. Acad. Sci. U.S.A.">
        <title>A Catalog of Tens of Thousands of Viruses from Human Metagenomes Reveals Hidden Associations with Chronic Diseases.</title>
        <authorList>
            <person name="Tisza M.J."/>
            <person name="Buck C.B."/>
        </authorList>
    </citation>
    <scope>NUCLEOTIDE SEQUENCE</scope>
    <source>
        <strain evidence="11">Ct3es5</strain>
    </source>
</reference>
<accession>A0A8S5PTB0</accession>
<dbReference type="SUPFAM" id="SSF56349">
    <property type="entry name" value="DNA breaking-rejoining enzymes"/>
    <property type="match status" value="1"/>
</dbReference>
<evidence type="ECO:0000256" key="9">
    <source>
        <dbReference type="ARBA" id="ARBA00049605"/>
    </source>
</evidence>
<evidence type="ECO:0000256" key="5">
    <source>
        <dbReference type="ARBA" id="ARBA00023125"/>
    </source>
</evidence>
<dbReference type="Gene3D" id="1.10.150.130">
    <property type="match status" value="1"/>
</dbReference>
<protein>
    <recommendedName>
        <fullName evidence="2">Integrase</fullName>
    </recommendedName>
</protein>
<evidence type="ECO:0000256" key="6">
    <source>
        <dbReference type="ARBA" id="ARBA00023172"/>
    </source>
</evidence>
<dbReference type="GO" id="GO:0015074">
    <property type="term" value="P:DNA integration"/>
    <property type="evidence" value="ECO:0007669"/>
    <property type="project" value="UniProtKB-KW"/>
</dbReference>
<dbReference type="PROSITE" id="PS51898">
    <property type="entry name" value="TYR_RECOMBINASE"/>
    <property type="match status" value="1"/>
</dbReference>
<keyword evidence="4" id="KW-0229">DNA integration</keyword>
<evidence type="ECO:0000313" key="11">
    <source>
        <dbReference type="EMBL" id="DAE10310.1"/>
    </source>
</evidence>
<comment type="function">
    <text evidence="9">Integrase is necessary for integration of the phage into the host genome by site-specific recombination. In conjunction with excisionase, integrase is also necessary for excision of the prophage from the host genome.</text>
</comment>
<proteinExistence type="inferred from homology"/>
<evidence type="ECO:0000256" key="3">
    <source>
        <dbReference type="ARBA" id="ARBA00022679"/>
    </source>
</evidence>
<dbReference type="GO" id="GO:0016740">
    <property type="term" value="F:transferase activity"/>
    <property type="evidence" value="ECO:0007669"/>
    <property type="project" value="UniProtKB-KW"/>
</dbReference>
<dbReference type="EMBL" id="BK015507">
    <property type="protein sequence ID" value="DAE10310.1"/>
    <property type="molecule type" value="Genomic_DNA"/>
</dbReference>
<evidence type="ECO:0000259" key="10">
    <source>
        <dbReference type="PROSITE" id="PS51898"/>
    </source>
</evidence>
<dbReference type="GO" id="GO:0075713">
    <property type="term" value="P:establishment of integrated proviral latency"/>
    <property type="evidence" value="ECO:0007669"/>
    <property type="project" value="UniProtKB-KW"/>
</dbReference>
<evidence type="ECO:0000256" key="4">
    <source>
        <dbReference type="ARBA" id="ARBA00022908"/>
    </source>
</evidence>
<feature type="domain" description="Tyr recombinase" evidence="10">
    <location>
        <begin position="166"/>
        <end position="334"/>
    </location>
</feature>
<keyword evidence="3" id="KW-0808">Transferase</keyword>
<comment type="similarity">
    <text evidence="1">Belongs to the 'phage' integrase family.</text>
</comment>
<evidence type="ECO:0000256" key="7">
    <source>
        <dbReference type="ARBA" id="ARBA00023195"/>
    </source>
</evidence>
<dbReference type="GO" id="GO:0006310">
    <property type="term" value="P:DNA recombination"/>
    <property type="evidence" value="ECO:0007669"/>
    <property type="project" value="UniProtKB-KW"/>
</dbReference>
<keyword evidence="5" id="KW-0238">DNA-binding</keyword>